<feature type="region of interest" description="Disordered" evidence="1">
    <location>
        <begin position="171"/>
        <end position="209"/>
    </location>
</feature>
<dbReference type="Proteomes" id="UP001623384">
    <property type="component" value="Chromosome"/>
</dbReference>
<organism evidence="3 4">
    <name type="scientific">Pseudarthrobacter quantipunctorum</name>
    <dbReference type="NCBI Taxonomy" id="3128980"/>
    <lineage>
        <taxon>Bacteria</taxon>
        <taxon>Bacillati</taxon>
        <taxon>Actinomycetota</taxon>
        <taxon>Actinomycetes</taxon>
        <taxon>Micrococcales</taxon>
        <taxon>Micrococcaceae</taxon>
        <taxon>Pseudarthrobacter</taxon>
    </lineage>
</organism>
<keyword evidence="2" id="KW-0812">Transmembrane</keyword>
<feature type="region of interest" description="Disordered" evidence="1">
    <location>
        <begin position="1"/>
        <end position="41"/>
    </location>
</feature>
<feature type="compositionally biased region" description="Low complexity" evidence="1">
    <location>
        <begin position="180"/>
        <end position="209"/>
    </location>
</feature>
<keyword evidence="2" id="KW-0472">Membrane</keyword>
<evidence type="ECO:0000313" key="3">
    <source>
        <dbReference type="EMBL" id="WXK91648.1"/>
    </source>
</evidence>
<accession>A0ABZ2QZN3</accession>
<dbReference type="EMBL" id="CP148033">
    <property type="protein sequence ID" value="WXK91648.1"/>
    <property type="molecule type" value="Genomic_DNA"/>
</dbReference>
<feature type="transmembrane region" description="Helical" evidence="2">
    <location>
        <begin position="51"/>
        <end position="73"/>
    </location>
</feature>
<proteinExistence type="predicted"/>
<sequence>MSTAAVKNFPVASGSSAAGRNLPARTSDDGRKSRTPLSVVRSAPRKRRAPFVVLCFAMLALALIAVLVLNISVSTAQYQLVELRAKQSTLTKQNQDLTQQVQNFEAPQNLAAKAKDLGMVASTVKGQIDLSTLSVTGKATPAVKGGAEGAVIPAPAVAGQLIVVPPATKGEPLASRKPAEAAAPAAQGGEAADAAASGTATSGAAAPAAGDPAAAAAAAAAAATAAAAAAVELNGGSVPAPEQKVPGQ</sequence>
<evidence type="ECO:0000313" key="4">
    <source>
        <dbReference type="Proteomes" id="UP001623384"/>
    </source>
</evidence>
<dbReference type="RefSeq" id="WP_406632777.1">
    <property type="nucleotide sequence ID" value="NZ_CP148033.1"/>
</dbReference>
<reference evidence="3 4" key="1">
    <citation type="submission" date="2024-03" db="EMBL/GenBank/DDBJ databases">
        <title>Rhodococcus navarretei sp. nov. and Pseudarthrobacter quantumdoti sp. nov., two new species with the ability to biosynthesize Quantum Dots isolated from soil samples at Union Glacier, Antarctica.</title>
        <authorList>
            <person name="Vargas M."/>
        </authorList>
    </citation>
    <scope>NUCLEOTIDE SEQUENCE [LARGE SCALE GENOMIC DNA]</scope>
    <source>
        <strain evidence="3 4">RC-2-3</strain>
    </source>
</reference>
<gene>
    <name evidence="3" type="ORF">WHH00_11125</name>
</gene>
<protein>
    <recommendedName>
        <fullName evidence="5">Cell division protein FtsL</fullName>
    </recommendedName>
</protein>
<evidence type="ECO:0000256" key="1">
    <source>
        <dbReference type="SAM" id="MobiDB-lite"/>
    </source>
</evidence>
<keyword evidence="2" id="KW-1133">Transmembrane helix</keyword>
<keyword evidence="4" id="KW-1185">Reference proteome</keyword>
<name>A0ABZ2QZN3_9MICC</name>
<evidence type="ECO:0000256" key="2">
    <source>
        <dbReference type="SAM" id="Phobius"/>
    </source>
</evidence>
<evidence type="ECO:0008006" key="5">
    <source>
        <dbReference type="Google" id="ProtNLM"/>
    </source>
</evidence>